<gene>
    <name evidence="1" type="ORF">G6321_00045905</name>
</gene>
<protein>
    <submittedName>
        <fullName evidence="1">Uncharacterized protein</fullName>
    </submittedName>
</protein>
<name>A0A9X9Z848_9BRAD</name>
<dbReference type="Proteomes" id="UP000564836">
    <property type="component" value="Chromosome"/>
</dbReference>
<organism evidence="1 2">
    <name type="scientific">Bradyrhizobium barranii subsp. barranii</name>
    <dbReference type="NCBI Taxonomy" id="2823807"/>
    <lineage>
        <taxon>Bacteria</taxon>
        <taxon>Pseudomonadati</taxon>
        <taxon>Pseudomonadota</taxon>
        <taxon>Alphaproteobacteria</taxon>
        <taxon>Hyphomicrobiales</taxon>
        <taxon>Nitrobacteraceae</taxon>
        <taxon>Bradyrhizobium</taxon>
        <taxon>Bradyrhizobium barranii</taxon>
    </lineage>
</organism>
<sequence>MTASVASACDQPIVFSNWKSCAIGQLSPEGGRADWAAIPSWTKDRAISPYFHNEPRLLANHGLCNEKFRRVVLCLPGWQESSDRDACWYLICAGTRANDR</sequence>
<proteinExistence type="predicted"/>
<dbReference type="EMBL" id="CP088280">
    <property type="protein sequence ID" value="UGX99353.1"/>
    <property type="molecule type" value="Genomic_DNA"/>
</dbReference>
<accession>A0A9X9Z848</accession>
<dbReference type="RefSeq" id="WP_224517695.1">
    <property type="nucleotide sequence ID" value="NZ_CP088280.1"/>
</dbReference>
<reference evidence="1 2" key="1">
    <citation type="journal article" date="2017" name="Syst. Appl. Microbiol.">
        <title>Soybeans inoculated with root zone soils of Canadian native legumes harbour diverse and novel Bradyrhizobium spp. that possess agricultural potential.</title>
        <authorList>
            <person name="Bromfield E.S.P."/>
            <person name="Cloutier S."/>
            <person name="Tambong J.T."/>
            <person name="Tran Thi T.V."/>
        </authorList>
    </citation>
    <scope>NUCLEOTIDE SEQUENCE [LARGE SCALE GENOMIC DNA]</scope>
    <source>
        <strain evidence="1 2">323S2</strain>
    </source>
</reference>
<dbReference type="AlphaFoldDB" id="A0A9X9Z848"/>
<reference evidence="1 2" key="2">
    <citation type="journal article" date="2022" name="Int. J. Syst. Evol. Microbiol.">
        <title>Strains of Bradyrhizobium barranii sp. nov. associated with legumes native to Canada are symbionts of soybeans and belong to different subspecies (subsp. barranii subsp. nov. and subsp. apii subsp. nov.) and symbiovars (sv. glycinearum and sv. septentrionale).</title>
        <authorList>
            <person name="Bromfield E.S.P."/>
            <person name="Cloutier S."/>
            <person name="Wasai-Hara S."/>
            <person name="Minamisawa K."/>
        </authorList>
    </citation>
    <scope>NUCLEOTIDE SEQUENCE [LARGE SCALE GENOMIC DNA]</scope>
    <source>
        <strain evidence="1 2">323S2</strain>
    </source>
</reference>
<evidence type="ECO:0000313" key="1">
    <source>
        <dbReference type="EMBL" id="UGX99353.1"/>
    </source>
</evidence>
<evidence type="ECO:0000313" key="2">
    <source>
        <dbReference type="Proteomes" id="UP000564836"/>
    </source>
</evidence>